<evidence type="ECO:0000259" key="18">
    <source>
        <dbReference type="PROSITE" id="PS50011"/>
    </source>
</evidence>
<evidence type="ECO:0000256" key="6">
    <source>
        <dbReference type="ARBA" id="ARBA00022692"/>
    </source>
</evidence>
<keyword evidence="8" id="KW-0677">Repeat</keyword>
<dbReference type="SUPFAM" id="SSF56112">
    <property type="entry name" value="Protein kinase-like (PK-like)"/>
    <property type="match status" value="1"/>
</dbReference>
<name>A0A8D7B878_MUSAM</name>
<dbReference type="InterPro" id="IPR017441">
    <property type="entry name" value="Protein_kinase_ATP_BS"/>
</dbReference>
<dbReference type="PANTHER" id="PTHR45631:SF202">
    <property type="entry name" value="SENESCENCE-INDUCED RECEPTOR-LIKE SERINE_THREONINE-PROTEIN KINASE"/>
    <property type="match status" value="1"/>
</dbReference>
<dbReference type="InterPro" id="IPR011009">
    <property type="entry name" value="Kinase-like_dom_sf"/>
</dbReference>
<dbReference type="FunFam" id="3.80.10.10:FF:000129">
    <property type="entry name" value="Leucine-rich repeat receptor-like kinase"/>
    <property type="match status" value="1"/>
</dbReference>
<reference evidence="19" key="1">
    <citation type="submission" date="2021-03" db="EMBL/GenBank/DDBJ databases">
        <authorList>
            <consortium name="Genoscope - CEA"/>
            <person name="William W."/>
        </authorList>
    </citation>
    <scope>NUCLEOTIDE SEQUENCE</scope>
    <source>
        <strain evidence="19">Doubled-haploid Pahang</strain>
    </source>
</reference>
<keyword evidence="3" id="KW-0597">Phosphoprotein</keyword>
<evidence type="ECO:0000256" key="4">
    <source>
        <dbReference type="ARBA" id="ARBA00022614"/>
    </source>
</evidence>
<evidence type="ECO:0000256" key="8">
    <source>
        <dbReference type="ARBA" id="ARBA00022737"/>
    </source>
</evidence>
<keyword evidence="9 15" id="KW-0547">Nucleotide-binding</keyword>
<dbReference type="InterPro" id="IPR008271">
    <property type="entry name" value="Ser/Thr_kinase_AS"/>
</dbReference>
<keyword evidence="7 17" id="KW-0732">Signal</keyword>
<evidence type="ECO:0000256" key="11">
    <source>
        <dbReference type="ARBA" id="ARBA00022840"/>
    </source>
</evidence>
<keyword evidence="10" id="KW-0418">Kinase</keyword>
<dbReference type="Pfam" id="PF00560">
    <property type="entry name" value="LRR_1"/>
    <property type="match status" value="2"/>
</dbReference>
<evidence type="ECO:0000256" key="14">
    <source>
        <dbReference type="ARBA" id="ARBA00023170"/>
    </source>
</evidence>
<keyword evidence="4" id="KW-0433">Leucine-rich repeat</keyword>
<dbReference type="EMBL" id="HG996467">
    <property type="protein sequence ID" value="CAG1862416.1"/>
    <property type="molecule type" value="Genomic_DNA"/>
</dbReference>
<keyword evidence="6 16" id="KW-0812">Transmembrane</keyword>
<dbReference type="InterPro" id="IPR024788">
    <property type="entry name" value="Malectin-like_Carb-bd_dom"/>
</dbReference>
<feature type="chain" id="PRO_5034653962" evidence="17">
    <location>
        <begin position="19"/>
        <end position="930"/>
    </location>
</feature>
<dbReference type="GO" id="GO:0005886">
    <property type="term" value="C:plasma membrane"/>
    <property type="evidence" value="ECO:0007669"/>
    <property type="project" value="UniProtKB-SubCell"/>
</dbReference>
<dbReference type="Gene3D" id="2.60.120.430">
    <property type="entry name" value="Galactose-binding lectin"/>
    <property type="match status" value="1"/>
</dbReference>
<evidence type="ECO:0000256" key="15">
    <source>
        <dbReference type="PROSITE-ProRule" id="PRU10141"/>
    </source>
</evidence>
<dbReference type="Gene3D" id="3.80.10.10">
    <property type="entry name" value="Ribonuclease Inhibitor"/>
    <property type="match status" value="1"/>
</dbReference>
<dbReference type="SMART" id="SM00220">
    <property type="entry name" value="S_TKc"/>
    <property type="match status" value="1"/>
</dbReference>
<dbReference type="PANTHER" id="PTHR45631">
    <property type="entry name" value="OS07G0107800 PROTEIN-RELATED"/>
    <property type="match status" value="1"/>
</dbReference>
<evidence type="ECO:0000256" key="16">
    <source>
        <dbReference type="SAM" id="Phobius"/>
    </source>
</evidence>
<evidence type="ECO:0000313" key="19">
    <source>
        <dbReference type="EMBL" id="CAG1862416.1"/>
    </source>
</evidence>
<protein>
    <submittedName>
        <fullName evidence="19">(wild Malaysian banana) hypothetical protein</fullName>
    </submittedName>
</protein>
<dbReference type="PROSITE" id="PS00107">
    <property type="entry name" value="PROTEIN_KINASE_ATP"/>
    <property type="match status" value="1"/>
</dbReference>
<proteinExistence type="predicted"/>
<evidence type="ECO:0000256" key="10">
    <source>
        <dbReference type="ARBA" id="ARBA00022777"/>
    </source>
</evidence>
<keyword evidence="12 16" id="KW-1133">Transmembrane helix</keyword>
<dbReference type="Pfam" id="PF12819">
    <property type="entry name" value="Malectin_like"/>
    <property type="match status" value="1"/>
</dbReference>
<sequence length="930" mass="102361">MRSLIFLGFLAAAIQVDAQQGFLSIDCGMEGDSSYNDTATGIVYVPDAKYIDSGVNHKISKTYMDATTPAQAETLRSFPNGSRNCYTIGGIKQGEKYLVRALLLHGSYDGLASVVFDLHLGVNFWRSVNITDPSYLLKAEIITVAQEDYFSVCLVNTNSGTPFISALEVRQISSTDVYRYVNQTNSLVLGTRLNMGDAPSIIRYPDDAYDRLWTPFSNFPYWFNISSSETIQRNPGDEFQVPGAVMATAVTPSDNTSLLLLMSAKPGPVRPEYYVYMHFADFDAPSPNHTRMLDVYVNNELKASNFQPKYLLSTHISLTYDLGTAVEYDIDLNHSGSSTLPPILNAIEVYTLLSLPDTATYENDVDAMMNLKNMYKMTKWQGDPCSPEKFTWSGITCSLSSSVQRQRITSLNLSSLGLNGTIPSDLAKLTAIKSLDLSYNNFTGPIPSFLANLESLSMLNLSHNQLNGSIPDDLYGRQKNGLFLLKTDNNPQLCQHGATCNVGVDDEKKSKKIATPVIVAIAVIGAVLVALLILFLVYLAKRRRPNAPRSQTPASPLKLDELKAMEEKPVGVDGRRFTYEELKNITNNFVRVLGKGGFGTVYYGRLLNGTEVAVKISSRYTTAEAMAWSPMSQTSDSAMAGIKEFLAEACHSINTTVSLLSRIHHRNLVSLIGCCMDNNVLGLVYEYVAEGTLKDHLSDKAGGGLNWRQRLHIAIETALGLEYLHKGCRPPIIHRDVKTNNILLDHNLEAKIADFGLSKAFQTDASTHVSTDVVVGTPGYVDPEYHNTFQLNEKSDVYSFGIVLLELVTGQPPVLRSPESGHIVQWVRQRLTNADISEVVDSRLEGQYDINSIVKVIDIAMSCINTDGSKRPTMSEVVMQLKESLQAEASQVRGNSNSDLVEGGVCKSSNDSVEMARLDVTNIMIGPMAR</sequence>
<evidence type="ECO:0000256" key="13">
    <source>
        <dbReference type="ARBA" id="ARBA00023136"/>
    </source>
</evidence>
<feature type="binding site" evidence="15">
    <location>
        <position position="615"/>
    </location>
    <ligand>
        <name>ATP</name>
        <dbReference type="ChEBI" id="CHEBI:30616"/>
    </ligand>
</feature>
<evidence type="ECO:0000256" key="12">
    <source>
        <dbReference type="ARBA" id="ARBA00022989"/>
    </source>
</evidence>
<feature type="signal peptide" evidence="17">
    <location>
        <begin position="1"/>
        <end position="18"/>
    </location>
</feature>
<comment type="subcellular location">
    <subcellularLocation>
        <location evidence="1">Cell membrane</location>
        <topology evidence="1">Single-pass membrane protein</topology>
    </subcellularLocation>
</comment>
<dbReference type="Gene3D" id="3.30.200.20">
    <property type="entry name" value="Phosphorylase Kinase, domain 1"/>
    <property type="match status" value="1"/>
</dbReference>
<dbReference type="Pfam" id="PF00069">
    <property type="entry name" value="Pkinase"/>
    <property type="match status" value="1"/>
</dbReference>
<evidence type="ECO:0000256" key="9">
    <source>
        <dbReference type="ARBA" id="ARBA00022741"/>
    </source>
</evidence>
<evidence type="ECO:0000256" key="7">
    <source>
        <dbReference type="ARBA" id="ARBA00022729"/>
    </source>
</evidence>
<keyword evidence="11 15" id="KW-0067">ATP-binding</keyword>
<dbReference type="InterPro" id="IPR032675">
    <property type="entry name" value="LRR_dom_sf"/>
</dbReference>
<evidence type="ECO:0000256" key="2">
    <source>
        <dbReference type="ARBA" id="ARBA00022527"/>
    </source>
</evidence>
<gene>
    <name evidence="19" type="ORF">GSMUA_73100.1</name>
</gene>
<dbReference type="CDD" id="cd14066">
    <property type="entry name" value="STKc_IRAK"/>
    <property type="match status" value="1"/>
</dbReference>
<evidence type="ECO:0000256" key="3">
    <source>
        <dbReference type="ARBA" id="ARBA00022553"/>
    </source>
</evidence>
<evidence type="ECO:0000256" key="5">
    <source>
        <dbReference type="ARBA" id="ARBA00022679"/>
    </source>
</evidence>
<dbReference type="SUPFAM" id="SSF52058">
    <property type="entry name" value="L domain-like"/>
    <property type="match status" value="1"/>
</dbReference>
<dbReference type="InterPro" id="IPR001611">
    <property type="entry name" value="Leu-rich_rpt"/>
</dbReference>
<evidence type="ECO:0000256" key="1">
    <source>
        <dbReference type="ARBA" id="ARBA00004162"/>
    </source>
</evidence>
<keyword evidence="13 16" id="KW-0472">Membrane</keyword>
<organism evidence="19">
    <name type="scientific">Musa acuminata subsp. malaccensis</name>
    <name type="common">Wild banana</name>
    <name type="synonym">Musa malaccensis</name>
    <dbReference type="NCBI Taxonomy" id="214687"/>
    <lineage>
        <taxon>Eukaryota</taxon>
        <taxon>Viridiplantae</taxon>
        <taxon>Streptophyta</taxon>
        <taxon>Embryophyta</taxon>
        <taxon>Tracheophyta</taxon>
        <taxon>Spermatophyta</taxon>
        <taxon>Magnoliopsida</taxon>
        <taxon>Liliopsida</taxon>
        <taxon>Zingiberales</taxon>
        <taxon>Musaceae</taxon>
        <taxon>Musa</taxon>
    </lineage>
</organism>
<dbReference type="GO" id="GO:0005524">
    <property type="term" value="F:ATP binding"/>
    <property type="evidence" value="ECO:0007669"/>
    <property type="project" value="UniProtKB-UniRule"/>
</dbReference>
<dbReference type="AlphaFoldDB" id="A0A8D7B878"/>
<dbReference type="PROSITE" id="PS50011">
    <property type="entry name" value="PROTEIN_KINASE_DOM"/>
    <property type="match status" value="1"/>
</dbReference>
<dbReference type="InterPro" id="IPR000719">
    <property type="entry name" value="Prot_kinase_dom"/>
</dbReference>
<feature type="domain" description="Protein kinase" evidence="18">
    <location>
        <begin position="587"/>
        <end position="885"/>
    </location>
</feature>
<keyword evidence="14" id="KW-0675">Receptor</keyword>
<dbReference type="FunFam" id="1.10.510.10:FF:000146">
    <property type="entry name" value="LRR receptor-like serine/threonine-protein kinase IOS1"/>
    <property type="match status" value="1"/>
</dbReference>
<accession>A0A8D7B878</accession>
<dbReference type="GO" id="GO:0004674">
    <property type="term" value="F:protein serine/threonine kinase activity"/>
    <property type="evidence" value="ECO:0007669"/>
    <property type="project" value="UniProtKB-KW"/>
</dbReference>
<keyword evidence="5" id="KW-0808">Transferase</keyword>
<dbReference type="Gene3D" id="1.10.510.10">
    <property type="entry name" value="Transferase(Phosphotransferase) domain 1"/>
    <property type="match status" value="1"/>
</dbReference>
<evidence type="ECO:0000256" key="17">
    <source>
        <dbReference type="SAM" id="SignalP"/>
    </source>
</evidence>
<dbReference type="PROSITE" id="PS00108">
    <property type="entry name" value="PROTEIN_KINASE_ST"/>
    <property type="match status" value="1"/>
</dbReference>
<feature type="transmembrane region" description="Helical" evidence="16">
    <location>
        <begin position="517"/>
        <end position="540"/>
    </location>
</feature>
<keyword evidence="2" id="KW-0723">Serine/threonine-protein kinase</keyword>